<dbReference type="Pfam" id="PF00134">
    <property type="entry name" value="Cyclin_N"/>
    <property type="match status" value="1"/>
</dbReference>
<evidence type="ECO:0000256" key="1">
    <source>
        <dbReference type="ARBA" id="ARBA00022618"/>
    </source>
</evidence>
<proteinExistence type="predicted"/>
<dbReference type="EMBL" id="CP001576">
    <property type="protein sequence ID" value="ACO69727.1"/>
    <property type="molecule type" value="Genomic_DNA"/>
</dbReference>
<dbReference type="GeneID" id="8246747"/>
<dbReference type="AlphaFoldDB" id="C1FGX7"/>
<sequence length="298" mass="32350">MEQVASAMDAEPRRMDARDTSAALAALLRAPKHREFPSLLARTGDEVRAALDAERHHHALMQAARPTLHQAGQLRGVLVEGIVKNQIVFKLSTETTSLAVSYLDVFLGSGKYSVLPEQGWAYHLVANACMTLAVKFQEPCDPTDPRPDAAAIQRHVDVAFDRVCVQKMESLVLQELGWRLSPPTPASIIPRLLILLGHDPTDDEFADICGRTDVYALAILYDVNFSSRRATCVAAAVVAVVLEDREGYDRDEVIRAIVRAFDDPGGIGEEGIASCARMVDDFRAALSSSSAGDAIVGD</sequence>
<name>C1FGX7_MICCC</name>
<dbReference type="SUPFAM" id="SSF47954">
    <property type="entry name" value="Cyclin-like"/>
    <property type="match status" value="1"/>
</dbReference>
<feature type="domain" description="Cyclin N-terminal" evidence="3">
    <location>
        <begin position="59"/>
        <end position="181"/>
    </location>
</feature>
<dbReference type="InParanoid" id="C1FGX7"/>
<protein>
    <recommendedName>
        <fullName evidence="3">Cyclin N-terminal domain-containing protein</fullName>
    </recommendedName>
</protein>
<evidence type="ECO:0000313" key="4">
    <source>
        <dbReference type="EMBL" id="ACO69727.1"/>
    </source>
</evidence>
<organism evidence="4 5">
    <name type="scientific">Micromonas commoda (strain RCC299 / NOUM17 / CCMP2709)</name>
    <name type="common">Picoplanktonic green alga</name>
    <dbReference type="NCBI Taxonomy" id="296587"/>
    <lineage>
        <taxon>Eukaryota</taxon>
        <taxon>Viridiplantae</taxon>
        <taxon>Chlorophyta</taxon>
        <taxon>Mamiellophyceae</taxon>
        <taxon>Mamiellales</taxon>
        <taxon>Mamiellaceae</taxon>
        <taxon>Micromonas</taxon>
    </lineage>
</organism>
<dbReference type="InterPro" id="IPR039361">
    <property type="entry name" value="Cyclin"/>
</dbReference>
<keyword evidence="1" id="KW-0132">Cell division</keyword>
<dbReference type="InterPro" id="IPR036915">
    <property type="entry name" value="Cyclin-like_sf"/>
</dbReference>
<dbReference type="STRING" id="296587.C1FGX7"/>
<dbReference type="eggNOG" id="KOG0656">
    <property type="taxonomic scope" value="Eukaryota"/>
</dbReference>
<dbReference type="KEGG" id="mis:MICPUN_61883"/>
<reference evidence="4 5" key="1">
    <citation type="journal article" date="2009" name="Science">
        <title>Green evolution and dynamic adaptations revealed by genomes of the marine picoeukaryotes Micromonas.</title>
        <authorList>
            <person name="Worden A.Z."/>
            <person name="Lee J.H."/>
            <person name="Mock T."/>
            <person name="Rouze P."/>
            <person name="Simmons M.P."/>
            <person name="Aerts A.L."/>
            <person name="Allen A.E."/>
            <person name="Cuvelier M.L."/>
            <person name="Derelle E."/>
            <person name="Everett M.V."/>
            <person name="Foulon E."/>
            <person name="Grimwood J."/>
            <person name="Gundlach H."/>
            <person name="Henrissat B."/>
            <person name="Napoli C."/>
            <person name="McDonald S.M."/>
            <person name="Parker M.S."/>
            <person name="Rombauts S."/>
            <person name="Salamov A."/>
            <person name="Von Dassow P."/>
            <person name="Badger J.H."/>
            <person name="Coutinho P.M."/>
            <person name="Demir E."/>
            <person name="Dubchak I."/>
            <person name="Gentemann C."/>
            <person name="Eikrem W."/>
            <person name="Gready J.E."/>
            <person name="John U."/>
            <person name="Lanier W."/>
            <person name="Lindquist E.A."/>
            <person name="Lucas S."/>
            <person name="Mayer K.F."/>
            <person name="Moreau H."/>
            <person name="Not F."/>
            <person name="Otillar R."/>
            <person name="Panaud O."/>
            <person name="Pangilinan J."/>
            <person name="Paulsen I."/>
            <person name="Piegu B."/>
            <person name="Poliakov A."/>
            <person name="Robbens S."/>
            <person name="Schmutz J."/>
            <person name="Toulza E."/>
            <person name="Wyss T."/>
            <person name="Zelensky A."/>
            <person name="Zhou K."/>
            <person name="Armbrust E.V."/>
            <person name="Bhattacharya D."/>
            <person name="Goodenough U.W."/>
            <person name="Van de Peer Y."/>
            <person name="Grigoriev I.V."/>
        </authorList>
    </citation>
    <scope>NUCLEOTIDE SEQUENCE [LARGE SCALE GENOMIC DNA]</scope>
    <source>
        <strain evidence="5">RCC299 / NOUM17</strain>
    </source>
</reference>
<dbReference type="RefSeq" id="XP_002508469.1">
    <property type="nucleotide sequence ID" value="XM_002508423.1"/>
</dbReference>
<dbReference type="OrthoDB" id="306099at2759"/>
<dbReference type="PANTHER" id="PTHR10177">
    <property type="entry name" value="CYCLINS"/>
    <property type="match status" value="1"/>
</dbReference>
<gene>
    <name evidence="4" type="ORF">MICPUN_61883</name>
</gene>
<dbReference type="GO" id="GO:0051301">
    <property type="term" value="P:cell division"/>
    <property type="evidence" value="ECO:0007669"/>
    <property type="project" value="UniProtKB-KW"/>
</dbReference>
<dbReference type="Gene3D" id="1.10.472.10">
    <property type="entry name" value="Cyclin-like"/>
    <property type="match status" value="2"/>
</dbReference>
<evidence type="ECO:0000256" key="2">
    <source>
        <dbReference type="ARBA" id="ARBA00023306"/>
    </source>
</evidence>
<keyword evidence="2" id="KW-0131">Cell cycle</keyword>
<keyword evidence="5" id="KW-1185">Reference proteome</keyword>
<dbReference type="InterPro" id="IPR006671">
    <property type="entry name" value="Cyclin_N"/>
</dbReference>
<evidence type="ECO:0000259" key="3">
    <source>
        <dbReference type="Pfam" id="PF00134"/>
    </source>
</evidence>
<dbReference type="Proteomes" id="UP000002009">
    <property type="component" value="Chromosome 10"/>
</dbReference>
<evidence type="ECO:0000313" key="5">
    <source>
        <dbReference type="Proteomes" id="UP000002009"/>
    </source>
</evidence>
<dbReference type="OMA" id="EEGIASC"/>
<accession>C1FGX7</accession>